<dbReference type="PANTHER" id="PTHR43413:SF1">
    <property type="entry name" value="SIROHEME DECARBOXYLASE NIRL SUBUNIT"/>
    <property type="match status" value="1"/>
</dbReference>
<dbReference type="Proteomes" id="UP000070560">
    <property type="component" value="Chromosome"/>
</dbReference>
<comment type="similarity">
    <text evidence="7">Belongs to the Ahb/Nir family.</text>
</comment>
<dbReference type="RefSeq" id="WP_066062324.1">
    <property type="nucleotide sequence ID" value="NZ_CP013015.1"/>
</dbReference>
<reference evidence="11 12" key="1">
    <citation type="submission" date="2015-10" db="EMBL/GenBank/DDBJ databases">
        <title>Candidatus Desulfofervidus auxilii, a hydrogenotrophic sulfate-reducing bacterium involved in the thermophilic anaerobic oxidation of methane.</title>
        <authorList>
            <person name="Krukenberg V."/>
            <person name="Richter M."/>
            <person name="Wegener G."/>
        </authorList>
    </citation>
    <scope>NUCLEOTIDE SEQUENCE [LARGE SCALE GENOMIC DNA]</scope>
    <source>
        <strain evidence="11 12">HS1</strain>
    </source>
</reference>
<dbReference type="GO" id="GO:0043565">
    <property type="term" value="F:sequence-specific DNA binding"/>
    <property type="evidence" value="ECO:0007669"/>
    <property type="project" value="InterPro"/>
</dbReference>
<dbReference type="InterPro" id="IPR050684">
    <property type="entry name" value="HTH-Siroheme_Decarb"/>
</dbReference>
<dbReference type="PROSITE" id="PS50956">
    <property type="entry name" value="HTH_ASNC_2"/>
    <property type="match status" value="1"/>
</dbReference>
<evidence type="ECO:0000256" key="2">
    <source>
        <dbReference type="ARBA" id="ARBA00023015"/>
    </source>
</evidence>
<name>A0A7U4TI95_DESA2</name>
<dbReference type="InterPro" id="IPR036388">
    <property type="entry name" value="WH-like_DNA-bd_sf"/>
</dbReference>
<dbReference type="EC" id="4.1.1.111" evidence="8"/>
<keyword evidence="5" id="KW-0804">Transcription</keyword>
<organism evidence="11 12">
    <name type="scientific">Desulfofervidus auxilii</name>
    <dbReference type="NCBI Taxonomy" id="1621989"/>
    <lineage>
        <taxon>Bacteria</taxon>
        <taxon>Pseudomonadati</taxon>
        <taxon>Thermodesulfobacteriota</taxon>
        <taxon>Candidatus Desulfofervidia</taxon>
        <taxon>Candidatus Desulfofervidales</taxon>
        <taxon>Candidatus Desulfofervidaceae</taxon>
        <taxon>Candidatus Desulfofervidus</taxon>
    </lineage>
</organism>
<dbReference type="InterPro" id="IPR040523">
    <property type="entry name" value="AsnC_trans_reg2"/>
</dbReference>
<dbReference type="EMBL" id="CP013015">
    <property type="protein sequence ID" value="AMM40998.1"/>
    <property type="molecule type" value="Genomic_DNA"/>
</dbReference>
<sequence length="148" mass="17172">MDAIDRKIINELQTRFPIISQPYAEIGKKLGLSEKEVLKRVKNLKEKGYIRRIGANFNSDKLGFVSTLCAAKVPKEKIAEFAKVVNRYKGVTHNYLRRSEFNIWFTFIAPTMDEIEEALEEIKKETGVHEIYNFPATKTFKIKVNFKV</sequence>
<dbReference type="AlphaFoldDB" id="A0A7U4TI95"/>
<dbReference type="InterPro" id="IPR019885">
    <property type="entry name" value="Tscrpt_reg_HTH_AsnC-type_CS"/>
</dbReference>
<dbReference type="UniPathway" id="UPA00252"/>
<evidence type="ECO:0000256" key="9">
    <source>
        <dbReference type="ARBA" id="ARBA00048470"/>
    </source>
</evidence>
<keyword evidence="12" id="KW-1185">Reference proteome</keyword>
<evidence type="ECO:0000256" key="1">
    <source>
        <dbReference type="ARBA" id="ARBA00004744"/>
    </source>
</evidence>
<evidence type="ECO:0000256" key="4">
    <source>
        <dbReference type="ARBA" id="ARBA00023133"/>
    </source>
</evidence>
<proteinExistence type="inferred from homology"/>
<dbReference type="Gene3D" id="1.10.10.10">
    <property type="entry name" value="Winged helix-like DNA-binding domain superfamily/Winged helix DNA-binding domain"/>
    <property type="match status" value="1"/>
</dbReference>
<dbReference type="PROSITE" id="PS00519">
    <property type="entry name" value="HTH_ASNC_1"/>
    <property type="match status" value="1"/>
</dbReference>
<comment type="catalytic activity">
    <reaction evidence="9">
        <text>siroheme + 2 H(+) = 12,18-didecarboxysiroheme + 2 CO2</text>
        <dbReference type="Rhea" id="RHEA:19093"/>
        <dbReference type="ChEBI" id="CHEBI:15378"/>
        <dbReference type="ChEBI" id="CHEBI:16526"/>
        <dbReference type="ChEBI" id="CHEBI:60052"/>
        <dbReference type="ChEBI" id="CHEBI:140497"/>
        <dbReference type="EC" id="4.1.1.111"/>
    </reaction>
</comment>
<keyword evidence="2" id="KW-0805">Transcription regulation</keyword>
<protein>
    <recommendedName>
        <fullName evidence="8">siroheme decarboxylase</fullName>
        <ecNumber evidence="8">4.1.1.111</ecNumber>
    </recommendedName>
</protein>
<dbReference type="GO" id="GO:0006783">
    <property type="term" value="P:heme biosynthetic process"/>
    <property type="evidence" value="ECO:0007669"/>
    <property type="project" value="UniProtKB-KW"/>
</dbReference>
<dbReference type="PANTHER" id="PTHR43413">
    <property type="entry name" value="TRANSCRIPTIONAL REGULATOR, ASNC FAMILY"/>
    <property type="match status" value="1"/>
</dbReference>
<dbReference type="GO" id="GO:0016829">
    <property type="term" value="F:lyase activity"/>
    <property type="evidence" value="ECO:0007669"/>
    <property type="project" value="UniProtKB-KW"/>
</dbReference>
<dbReference type="SUPFAM" id="SSF46785">
    <property type="entry name" value="Winged helix' DNA-binding domain"/>
    <property type="match status" value="1"/>
</dbReference>
<gene>
    <name evidence="11" type="ORF">HS1_001194</name>
</gene>
<evidence type="ECO:0000313" key="12">
    <source>
        <dbReference type="Proteomes" id="UP000070560"/>
    </source>
</evidence>
<accession>A0A7U4TI95</accession>
<dbReference type="InterPro" id="IPR000485">
    <property type="entry name" value="AsnC-type_HTH_dom"/>
</dbReference>
<dbReference type="SMART" id="SM00344">
    <property type="entry name" value="HTH_ASNC"/>
    <property type="match status" value="1"/>
</dbReference>
<dbReference type="InterPro" id="IPR053953">
    <property type="entry name" value="NirdL-like_HTH"/>
</dbReference>
<evidence type="ECO:0000313" key="11">
    <source>
        <dbReference type="EMBL" id="AMM40998.1"/>
    </source>
</evidence>
<evidence type="ECO:0000256" key="6">
    <source>
        <dbReference type="ARBA" id="ARBA00023239"/>
    </source>
</evidence>
<dbReference type="KEGG" id="daw:HS1_001194"/>
<evidence type="ECO:0000259" key="10">
    <source>
        <dbReference type="PROSITE" id="PS50956"/>
    </source>
</evidence>
<dbReference type="InterPro" id="IPR036390">
    <property type="entry name" value="WH_DNA-bd_sf"/>
</dbReference>
<feature type="domain" description="HTH asnC-type" evidence="10">
    <location>
        <begin position="1"/>
        <end position="65"/>
    </location>
</feature>
<dbReference type="InterPro" id="IPR019888">
    <property type="entry name" value="Tscrpt_reg_AsnC-like"/>
</dbReference>
<evidence type="ECO:0000256" key="5">
    <source>
        <dbReference type="ARBA" id="ARBA00023163"/>
    </source>
</evidence>
<keyword evidence="3" id="KW-0238">DNA-binding</keyword>
<evidence type="ECO:0000256" key="8">
    <source>
        <dbReference type="ARBA" id="ARBA00023471"/>
    </source>
</evidence>
<evidence type="ECO:0000256" key="7">
    <source>
        <dbReference type="ARBA" id="ARBA00023457"/>
    </source>
</evidence>
<dbReference type="Pfam" id="PF22451">
    <property type="entry name" value="NirdL-like_HTH"/>
    <property type="match status" value="1"/>
</dbReference>
<dbReference type="Gene3D" id="3.30.70.3460">
    <property type="match status" value="1"/>
</dbReference>
<dbReference type="OrthoDB" id="9806536at2"/>
<keyword evidence="6" id="KW-0456">Lyase</keyword>
<dbReference type="Pfam" id="PF17805">
    <property type="entry name" value="AsnC_trans_reg2"/>
    <property type="match status" value="1"/>
</dbReference>
<evidence type="ECO:0000256" key="3">
    <source>
        <dbReference type="ARBA" id="ARBA00023125"/>
    </source>
</evidence>
<keyword evidence="4" id="KW-0350">Heme biosynthesis</keyword>
<comment type="pathway">
    <text evidence="1">Porphyrin-containing compound metabolism; protoheme biosynthesis.</text>
</comment>